<dbReference type="PANTHER" id="PTHR43544">
    <property type="entry name" value="SHORT-CHAIN DEHYDROGENASE/REDUCTASE"/>
    <property type="match status" value="1"/>
</dbReference>
<dbReference type="GO" id="GO:0004672">
    <property type="term" value="F:protein kinase activity"/>
    <property type="evidence" value="ECO:0007669"/>
    <property type="project" value="InterPro"/>
</dbReference>
<accession>A0A9Q1DJP6</accession>
<feature type="domain" description="Protein kinase" evidence="2">
    <location>
        <begin position="493"/>
        <end position="776"/>
    </location>
</feature>
<name>A0A9Q1DJP6_CONCO</name>
<dbReference type="Pfam" id="PF00069">
    <property type="entry name" value="Pkinase"/>
    <property type="match status" value="1"/>
</dbReference>
<dbReference type="SMART" id="SM00220">
    <property type="entry name" value="S_TKc"/>
    <property type="match status" value="1"/>
</dbReference>
<dbReference type="OrthoDB" id="2687620at2759"/>
<dbReference type="InterPro" id="IPR011009">
    <property type="entry name" value="Kinase-like_dom_sf"/>
</dbReference>
<evidence type="ECO:0000313" key="3">
    <source>
        <dbReference type="EMBL" id="KAJ8271883.1"/>
    </source>
</evidence>
<feature type="compositionally biased region" description="Polar residues" evidence="1">
    <location>
        <begin position="319"/>
        <end position="335"/>
    </location>
</feature>
<evidence type="ECO:0000313" key="4">
    <source>
        <dbReference type="Proteomes" id="UP001152803"/>
    </source>
</evidence>
<dbReference type="SUPFAM" id="SSF51735">
    <property type="entry name" value="NAD(P)-binding Rossmann-fold domains"/>
    <property type="match status" value="1"/>
</dbReference>
<dbReference type="Pfam" id="PF00106">
    <property type="entry name" value="adh_short"/>
    <property type="match status" value="1"/>
</dbReference>
<sequence length="794" mass="85945">MNPGIYNSVLVTGSNRGIGLELVRQLAESATSPSQIFAGCRDPGGPRSKALQDLAQKHSNLITVITLDTTDPVSIKEAFQVVGRKLGDGSLSLLINNAGMNIPGNLQQTGMKEMVDVYTTNVVGPMLVAKEFLPYMQRASALPGSRTGKAGSKPAIINVSTLFSSIEKCHETFSEAPMYPYRTSKAALNMLTRCMAEELKKDGILVTALHPGWVKTDMGGPQAPLTVVDSASGMLRVISSLTSEHSGTLLDWEGKGIPCADKMALNFCPECGSKLKTGFKFCPSCGVKLPSLTDLAQADSSTSSPAALQISVTDGPVTVQPQCSPGPTEAQQLQHSGDGPVRSISASPRSPLCRTWKSTKVTESVSVNSATLLLTASPKSTAAGLSPKDFTSKSSPQKRKTRAKANQEVDLKAEVLPRSSTGGQSPKALQSPRKRPAHANVKQEEEASVRVSPSSSPRSPAGVKKKGKRTKHASVLEPLGEGEQVTDTAGRKWELIKLLSQSDTEIIYGVQQDTTGASSADYKHILKLASKDGKIFNEQNFLQRAAKPVSVKNWMKLKKMDVLGIPSCVGFGLHADSYRFLIFPNMGRTLQSIVEEGRVLSEKAVLQLSCRILDVLEYIHENEYIHANIHSENIYIDLTKPTQVYLVGYCHAFRYCPRGKHVEYREASRASHEGALEFISVESHKGAGPSRRSDLQALGYCMLSWLAGTLPWTSLSDCPAKVMAEKERYMTDVQGLMSHCFGKKKVPGAVNVYLSQVMSLQYTEEPHYQQLRDGLLGGLQKLGASLDQPIDLQA</sequence>
<dbReference type="PANTHER" id="PTHR43544:SF33">
    <property type="entry name" value="C-FACTOR"/>
    <property type="match status" value="1"/>
</dbReference>
<dbReference type="Pfam" id="PF13240">
    <property type="entry name" value="Zn_Ribbon_1"/>
    <property type="match status" value="1"/>
</dbReference>
<dbReference type="PRINTS" id="PR00080">
    <property type="entry name" value="SDRFAMILY"/>
</dbReference>
<keyword evidence="4" id="KW-1185">Reference proteome</keyword>
<evidence type="ECO:0000259" key="2">
    <source>
        <dbReference type="PROSITE" id="PS50011"/>
    </source>
</evidence>
<dbReference type="PROSITE" id="PS50011">
    <property type="entry name" value="PROTEIN_KINASE_DOM"/>
    <property type="match status" value="1"/>
</dbReference>
<protein>
    <recommendedName>
        <fullName evidence="2">Protein kinase domain-containing protein</fullName>
    </recommendedName>
</protein>
<dbReference type="InterPro" id="IPR026870">
    <property type="entry name" value="Zinc_ribbon_dom"/>
</dbReference>
<feature type="region of interest" description="Disordered" evidence="1">
    <location>
        <begin position="379"/>
        <end position="484"/>
    </location>
</feature>
<evidence type="ECO:0000256" key="1">
    <source>
        <dbReference type="SAM" id="MobiDB-lite"/>
    </source>
</evidence>
<dbReference type="PRINTS" id="PR00081">
    <property type="entry name" value="GDHRDH"/>
</dbReference>
<feature type="compositionally biased region" description="Low complexity" evidence="1">
    <location>
        <begin position="449"/>
        <end position="460"/>
    </location>
</feature>
<dbReference type="EMBL" id="JAFJMO010000007">
    <property type="protein sequence ID" value="KAJ8271883.1"/>
    <property type="molecule type" value="Genomic_DNA"/>
</dbReference>
<dbReference type="InterPro" id="IPR051468">
    <property type="entry name" value="Fungal_SecMetab_SDRs"/>
</dbReference>
<feature type="compositionally biased region" description="Basic and acidic residues" evidence="1">
    <location>
        <begin position="405"/>
        <end position="415"/>
    </location>
</feature>
<dbReference type="GO" id="GO:0016491">
    <property type="term" value="F:oxidoreductase activity"/>
    <property type="evidence" value="ECO:0007669"/>
    <property type="project" value="TreeGrafter"/>
</dbReference>
<gene>
    <name evidence="3" type="ORF">COCON_G00107420</name>
</gene>
<dbReference type="InterPro" id="IPR002347">
    <property type="entry name" value="SDR_fam"/>
</dbReference>
<dbReference type="Proteomes" id="UP001152803">
    <property type="component" value="Unassembled WGS sequence"/>
</dbReference>
<comment type="caution">
    <text evidence="3">The sequence shown here is derived from an EMBL/GenBank/DDBJ whole genome shotgun (WGS) entry which is preliminary data.</text>
</comment>
<reference evidence="3" key="1">
    <citation type="journal article" date="2023" name="Science">
        <title>Genome structures resolve the early diversification of teleost fishes.</title>
        <authorList>
            <person name="Parey E."/>
            <person name="Louis A."/>
            <person name="Montfort J."/>
            <person name="Bouchez O."/>
            <person name="Roques C."/>
            <person name="Iampietro C."/>
            <person name="Lluch J."/>
            <person name="Castinel A."/>
            <person name="Donnadieu C."/>
            <person name="Desvignes T."/>
            <person name="Floi Bucao C."/>
            <person name="Jouanno E."/>
            <person name="Wen M."/>
            <person name="Mejri S."/>
            <person name="Dirks R."/>
            <person name="Jansen H."/>
            <person name="Henkel C."/>
            <person name="Chen W.J."/>
            <person name="Zahm M."/>
            <person name="Cabau C."/>
            <person name="Klopp C."/>
            <person name="Thompson A.W."/>
            <person name="Robinson-Rechavi M."/>
            <person name="Braasch I."/>
            <person name="Lecointre G."/>
            <person name="Bobe J."/>
            <person name="Postlethwait J.H."/>
            <person name="Berthelot C."/>
            <person name="Roest Crollius H."/>
            <person name="Guiguen Y."/>
        </authorList>
    </citation>
    <scope>NUCLEOTIDE SEQUENCE</scope>
    <source>
        <strain evidence="3">Concon-B</strain>
    </source>
</reference>
<dbReference type="SUPFAM" id="SSF56112">
    <property type="entry name" value="Protein kinase-like (PK-like)"/>
    <property type="match status" value="1"/>
</dbReference>
<organism evidence="3 4">
    <name type="scientific">Conger conger</name>
    <name type="common">Conger eel</name>
    <name type="synonym">Muraena conger</name>
    <dbReference type="NCBI Taxonomy" id="82655"/>
    <lineage>
        <taxon>Eukaryota</taxon>
        <taxon>Metazoa</taxon>
        <taxon>Chordata</taxon>
        <taxon>Craniata</taxon>
        <taxon>Vertebrata</taxon>
        <taxon>Euteleostomi</taxon>
        <taxon>Actinopterygii</taxon>
        <taxon>Neopterygii</taxon>
        <taxon>Teleostei</taxon>
        <taxon>Anguilliformes</taxon>
        <taxon>Congridae</taxon>
        <taxon>Conger</taxon>
    </lineage>
</organism>
<proteinExistence type="predicted"/>
<dbReference type="Gene3D" id="1.10.510.10">
    <property type="entry name" value="Transferase(Phosphotransferase) domain 1"/>
    <property type="match status" value="1"/>
</dbReference>
<dbReference type="InterPro" id="IPR000719">
    <property type="entry name" value="Prot_kinase_dom"/>
</dbReference>
<dbReference type="CDD" id="cd05325">
    <property type="entry name" value="carb_red_sniffer_like_SDR_c"/>
    <property type="match status" value="1"/>
</dbReference>
<dbReference type="GO" id="GO:0005737">
    <property type="term" value="C:cytoplasm"/>
    <property type="evidence" value="ECO:0007669"/>
    <property type="project" value="TreeGrafter"/>
</dbReference>
<dbReference type="Gene3D" id="3.40.50.720">
    <property type="entry name" value="NAD(P)-binding Rossmann-like Domain"/>
    <property type="match status" value="1"/>
</dbReference>
<dbReference type="GO" id="GO:0005524">
    <property type="term" value="F:ATP binding"/>
    <property type="evidence" value="ECO:0007669"/>
    <property type="project" value="InterPro"/>
</dbReference>
<feature type="region of interest" description="Disordered" evidence="1">
    <location>
        <begin position="316"/>
        <end position="350"/>
    </location>
</feature>
<feature type="compositionally biased region" description="Basic residues" evidence="1">
    <location>
        <begin position="463"/>
        <end position="472"/>
    </location>
</feature>
<dbReference type="AlphaFoldDB" id="A0A9Q1DJP6"/>
<dbReference type="InterPro" id="IPR036291">
    <property type="entry name" value="NAD(P)-bd_dom_sf"/>
</dbReference>
<feature type="compositionally biased region" description="Polar residues" evidence="1">
    <location>
        <begin position="418"/>
        <end position="428"/>
    </location>
</feature>